<dbReference type="InterPro" id="IPR036388">
    <property type="entry name" value="WH-like_DNA-bd_sf"/>
</dbReference>
<dbReference type="GO" id="GO:0006334">
    <property type="term" value="P:nucleosome assembly"/>
    <property type="evidence" value="ECO:0007669"/>
    <property type="project" value="InterPro"/>
</dbReference>
<sequence>MAKGTVAVKSKATKNSPPALNHPPYFEMISEAISTLKERTGSSQPAIAKFIEHKYKTQLPPNFKKQLSVQLKKFVKSEKLDKIKNSYKISSTEKLKLVIREAQKPKSALAPKEKAARTKRLGQVKTPDVLKKKAKKNNKDVKGAKMKRLSQVKTPDGFDKKQNSKARK</sequence>
<reference evidence="10" key="1">
    <citation type="journal article" date="2010" name="Nat. Biotechnol.">
        <title>Draft genome sequence of the oilseed species Ricinus communis.</title>
        <authorList>
            <person name="Chan A.P."/>
            <person name="Crabtree J."/>
            <person name="Zhao Q."/>
            <person name="Lorenzi H."/>
            <person name="Orvis J."/>
            <person name="Puiu D."/>
            <person name="Melake-Berhan A."/>
            <person name="Jones K.M."/>
            <person name="Redman J."/>
            <person name="Chen G."/>
            <person name="Cahoon E.B."/>
            <person name="Gedil M."/>
            <person name="Stanke M."/>
            <person name="Haas B.J."/>
            <person name="Wortman J.R."/>
            <person name="Fraser-Liggett C.M."/>
            <person name="Ravel J."/>
            <person name="Rabinowicz P.D."/>
        </authorList>
    </citation>
    <scope>NUCLEOTIDE SEQUENCE [LARGE SCALE GENOMIC DNA]</scope>
    <source>
        <strain evidence="10">cv. Hale</strain>
    </source>
</reference>
<comment type="similarity">
    <text evidence="6">Belongs to the histone H1/H5 family.</text>
</comment>
<organism evidence="9 10">
    <name type="scientific">Ricinus communis</name>
    <name type="common">Castor bean</name>
    <dbReference type="NCBI Taxonomy" id="3988"/>
    <lineage>
        <taxon>Eukaryota</taxon>
        <taxon>Viridiplantae</taxon>
        <taxon>Streptophyta</taxon>
        <taxon>Embryophyta</taxon>
        <taxon>Tracheophyta</taxon>
        <taxon>Spermatophyta</taxon>
        <taxon>Magnoliopsida</taxon>
        <taxon>eudicotyledons</taxon>
        <taxon>Gunneridae</taxon>
        <taxon>Pentapetalae</taxon>
        <taxon>rosids</taxon>
        <taxon>fabids</taxon>
        <taxon>Malpighiales</taxon>
        <taxon>Euphorbiaceae</taxon>
        <taxon>Acalyphoideae</taxon>
        <taxon>Acalypheae</taxon>
        <taxon>Ricinus</taxon>
    </lineage>
</organism>
<dbReference type="InterPro" id="IPR005819">
    <property type="entry name" value="H1/H5"/>
</dbReference>
<dbReference type="OMA" id="YFQMIAD"/>
<keyword evidence="10" id="KW-1185">Reference proteome</keyword>
<dbReference type="CDD" id="cd00073">
    <property type="entry name" value="H15"/>
    <property type="match status" value="1"/>
</dbReference>
<dbReference type="AlphaFoldDB" id="B9RNJ1"/>
<name>B9RNJ1_RICCO</name>
<dbReference type="InterPro" id="IPR005818">
    <property type="entry name" value="Histone_H1/H5_H15"/>
</dbReference>
<dbReference type="eggNOG" id="ENOG502S4TV">
    <property type="taxonomic scope" value="Eukaryota"/>
</dbReference>
<dbReference type="EMBL" id="EQ973790">
    <property type="protein sequence ID" value="EEF47314.1"/>
    <property type="molecule type" value="Genomic_DNA"/>
</dbReference>
<evidence type="ECO:0000256" key="5">
    <source>
        <dbReference type="ARBA" id="ARBA00023242"/>
    </source>
</evidence>
<evidence type="ECO:0000256" key="6">
    <source>
        <dbReference type="RuleBase" id="RU003894"/>
    </source>
</evidence>
<dbReference type="OrthoDB" id="1110759at2759"/>
<evidence type="ECO:0000256" key="7">
    <source>
        <dbReference type="SAM" id="MobiDB-lite"/>
    </source>
</evidence>
<dbReference type="Pfam" id="PF00538">
    <property type="entry name" value="Linker_histone"/>
    <property type="match status" value="1"/>
</dbReference>
<gene>
    <name evidence="9" type="ORF">RCOM_1348230</name>
</gene>
<dbReference type="GO" id="GO:0003690">
    <property type="term" value="F:double-stranded DNA binding"/>
    <property type="evidence" value="ECO:0000318"/>
    <property type="project" value="GO_Central"/>
</dbReference>
<evidence type="ECO:0000259" key="8">
    <source>
        <dbReference type="PROSITE" id="PS51504"/>
    </source>
</evidence>
<dbReference type="Proteomes" id="UP000008311">
    <property type="component" value="Unassembled WGS sequence"/>
</dbReference>
<dbReference type="GO" id="GO:0000786">
    <property type="term" value="C:nucleosome"/>
    <property type="evidence" value="ECO:0007669"/>
    <property type="project" value="InterPro"/>
</dbReference>
<dbReference type="PANTHER" id="PTHR11467:SF130">
    <property type="entry name" value="HISTONE H1-LIKE ISOFORM X1"/>
    <property type="match status" value="1"/>
</dbReference>
<dbReference type="InterPro" id="IPR036390">
    <property type="entry name" value="WH_DNA-bd_sf"/>
</dbReference>
<proteinExistence type="inferred from homology"/>
<evidence type="ECO:0000256" key="2">
    <source>
        <dbReference type="ARBA" id="ARBA00004286"/>
    </source>
</evidence>
<dbReference type="Gene3D" id="1.10.10.10">
    <property type="entry name" value="Winged helix-like DNA-binding domain superfamily/Winged helix DNA-binding domain"/>
    <property type="match status" value="1"/>
</dbReference>
<accession>B9RNJ1</accession>
<dbReference type="PRINTS" id="PR00624">
    <property type="entry name" value="HISTONEH5"/>
</dbReference>
<dbReference type="STRING" id="3988.B9RNJ1"/>
<dbReference type="GO" id="GO:0030527">
    <property type="term" value="F:structural constituent of chromatin"/>
    <property type="evidence" value="ECO:0007669"/>
    <property type="project" value="InterPro"/>
</dbReference>
<dbReference type="FunCoup" id="B9RNJ1">
    <property type="interactions" value="3"/>
</dbReference>
<evidence type="ECO:0000313" key="10">
    <source>
        <dbReference type="Proteomes" id="UP000008311"/>
    </source>
</evidence>
<dbReference type="PANTHER" id="PTHR11467">
    <property type="entry name" value="HISTONE H1"/>
    <property type="match status" value="1"/>
</dbReference>
<dbReference type="SMR" id="B9RNJ1"/>
<keyword evidence="5 6" id="KW-0539">Nucleus</keyword>
<keyword evidence="4 6" id="KW-0238">DNA-binding</keyword>
<dbReference type="InParanoid" id="B9RNJ1"/>
<keyword evidence="3 6" id="KW-0158">Chromosome</keyword>
<protein>
    <submittedName>
        <fullName evidence="9">Histone h1/h5, putative</fullName>
    </submittedName>
</protein>
<dbReference type="PROSITE" id="PS51504">
    <property type="entry name" value="H15"/>
    <property type="match status" value="1"/>
</dbReference>
<evidence type="ECO:0000256" key="1">
    <source>
        <dbReference type="ARBA" id="ARBA00004123"/>
    </source>
</evidence>
<feature type="region of interest" description="Disordered" evidence="7">
    <location>
        <begin position="104"/>
        <end position="168"/>
    </location>
</feature>
<evidence type="ECO:0000256" key="3">
    <source>
        <dbReference type="ARBA" id="ARBA00022454"/>
    </source>
</evidence>
<evidence type="ECO:0000313" key="9">
    <source>
        <dbReference type="EMBL" id="EEF47314.1"/>
    </source>
</evidence>
<dbReference type="GO" id="GO:0045910">
    <property type="term" value="P:negative regulation of DNA recombination"/>
    <property type="evidence" value="ECO:0000318"/>
    <property type="project" value="GO_Central"/>
</dbReference>
<dbReference type="SMART" id="SM00526">
    <property type="entry name" value="H15"/>
    <property type="match status" value="1"/>
</dbReference>
<dbReference type="GO" id="GO:0030261">
    <property type="term" value="P:chromosome condensation"/>
    <property type="evidence" value="ECO:0000318"/>
    <property type="project" value="GO_Central"/>
</dbReference>
<feature type="region of interest" description="Disordered" evidence="7">
    <location>
        <begin position="1"/>
        <end position="23"/>
    </location>
</feature>
<dbReference type="GO" id="GO:0031492">
    <property type="term" value="F:nucleosomal DNA binding"/>
    <property type="evidence" value="ECO:0000318"/>
    <property type="project" value="GO_Central"/>
</dbReference>
<dbReference type="SUPFAM" id="SSF46785">
    <property type="entry name" value="Winged helix' DNA-binding domain"/>
    <property type="match status" value="1"/>
</dbReference>
<evidence type="ECO:0000256" key="4">
    <source>
        <dbReference type="ARBA" id="ARBA00023125"/>
    </source>
</evidence>
<dbReference type="GO" id="GO:0005634">
    <property type="term" value="C:nucleus"/>
    <property type="evidence" value="ECO:0000318"/>
    <property type="project" value="GO_Central"/>
</dbReference>
<feature type="domain" description="H15" evidence="8">
    <location>
        <begin position="21"/>
        <end position="91"/>
    </location>
</feature>
<dbReference type="KEGG" id="rcu:8265168"/>
<comment type="subcellular location">
    <subcellularLocation>
        <location evidence="2">Chromosome</location>
    </subcellularLocation>
    <subcellularLocation>
        <location evidence="1 6">Nucleus</location>
    </subcellularLocation>
</comment>